<dbReference type="OrthoDB" id="2951111at2759"/>
<dbReference type="PANTHER" id="PTHR46831:SF1">
    <property type="entry name" value="ZINC FINGER MYND DOMAIN-CONTAINING PROTEIN 19"/>
    <property type="match status" value="1"/>
</dbReference>
<dbReference type="InterPro" id="IPR032978">
    <property type="entry name" value="ZMYND19"/>
</dbReference>
<sequence>MKDLSQTARHQSYSSNSSAVSPNGQPSELWPIGVKLGIVRLGRAAGKLKYTLLDEHDIVLAREYSFEARLEIDRNGNGAVIFAYAFTNGRRRSSARYLQLHYTLSVMPGHGVAYAQHVALMYSYLLADLLDTHHGCRLRMNRYNSLGRSCNNKQQTTSQSSNAATTTEQHLSLYWAAIQQLPPEHIHNEVII</sequence>
<dbReference type="GO" id="GO:0045202">
    <property type="term" value="C:synapse"/>
    <property type="evidence" value="ECO:0007669"/>
    <property type="project" value="TreeGrafter"/>
</dbReference>
<dbReference type="EMBL" id="OC916211">
    <property type="protein sequence ID" value="CAD7643520.1"/>
    <property type="molecule type" value="Genomic_DNA"/>
</dbReference>
<dbReference type="GO" id="GO:0016020">
    <property type="term" value="C:membrane"/>
    <property type="evidence" value="ECO:0007669"/>
    <property type="project" value="TreeGrafter"/>
</dbReference>
<name>A0A7R9LKS2_9ACAR</name>
<feature type="compositionally biased region" description="Polar residues" evidence="1">
    <location>
        <begin position="1"/>
        <end position="11"/>
    </location>
</feature>
<evidence type="ECO:0000256" key="1">
    <source>
        <dbReference type="SAM" id="MobiDB-lite"/>
    </source>
</evidence>
<feature type="compositionally biased region" description="Low complexity" evidence="1">
    <location>
        <begin position="12"/>
        <end position="21"/>
    </location>
</feature>
<dbReference type="Proteomes" id="UP000728032">
    <property type="component" value="Unassembled WGS sequence"/>
</dbReference>
<proteinExistence type="predicted"/>
<gene>
    <name evidence="2" type="ORF">ONB1V03_LOCUS4181</name>
</gene>
<organism evidence="2">
    <name type="scientific">Oppiella nova</name>
    <dbReference type="NCBI Taxonomy" id="334625"/>
    <lineage>
        <taxon>Eukaryota</taxon>
        <taxon>Metazoa</taxon>
        <taxon>Ecdysozoa</taxon>
        <taxon>Arthropoda</taxon>
        <taxon>Chelicerata</taxon>
        <taxon>Arachnida</taxon>
        <taxon>Acari</taxon>
        <taxon>Acariformes</taxon>
        <taxon>Sarcoptiformes</taxon>
        <taxon>Oribatida</taxon>
        <taxon>Brachypylina</taxon>
        <taxon>Oppioidea</taxon>
        <taxon>Oppiidae</taxon>
        <taxon>Oppiella</taxon>
    </lineage>
</organism>
<dbReference type="EMBL" id="CAJPVJ010001386">
    <property type="protein sequence ID" value="CAG2164631.1"/>
    <property type="molecule type" value="Genomic_DNA"/>
</dbReference>
<dbReference type="PANTHER" id="PTHR46831">
    <property type="entry name" value="ZINC FINGER MYND DOMAIN-CONTAINING PROTEIN 19"/>
    <property type="match status" value="1"/>
</dbReference>
<reference evidence="2" key="1">
    <citation type="submission" date="2020-11" db="EMBL/GenBank/DDBJ databases">
        <authorList>
            <person name="Tran Van P."/>
        </authorList>
    </citation>
    <scope>NUCLEOTIDE SEQUENCE</scope>
</reference>
<keyword evidence="3" id="KW-1185">Reference proteome</keyword>
<dbReference type="GO" id="GO:0005737">
    <property type="term" value="C:cytoplasm"/>
    <property type="evidence" value="ECO:0007669"/>
    <property type="project" value="TreeGrafter"/>
</dbReference>
<protein>
    <submittedName>
        <fullName evidence="2">Uncharacterized protein</fullName>
    </submittedName>
</protein>
<accession>A0A7R9LKS2</accession>
<feature type="region of interest" description="Disordered" evidence="1">
    <location>
        <begin position="1"/>
        <end position="25"/>
    </location>
</feature>
<dbReference type="AlphaFoldDB" id="A0A7R9LKS2"/>
<evidence type="ECO:0000313" key="3">
    <source>
        <dbReference type="Proteomes" id="UP000728032"/>
    </source>
</evidence>
<evidence type="ECO:0000313" key="2">
    <source>
        <dbReference type="EMBL" id="CAD7643520.1"/>
    </source>
</evidence>